<accession>A0ABP9YFC5</accession>
<dbReference type="Proteomes" id="UP001476247">
    <property type="component" value="Unassembled WGS sequence"/>
</dbReference>
<gene>
    <name evidence="1" type="ORF">HPULCUR_011184</name>
</gene>
<dbReference type="EMBL" id="BAABUJ010000049">
    <property type="protein sequence ID" value="GAA5805661.1"/>
    <property type="molecule type" value="Genomic_DNA"/>
</dbReference>
<protein>
    <submittedName>
        <fullName evidence="1">Uncharacterized protein</fullName>
    </submittedName>
</protein>
<reference evidence="1 2" key="1">
    <citation type="submission" date="2024-04" db="EMBL/GenBank/DDBJ databases">
        <title>genome sequences of Mucor flavus KT1a and Helicostylum pulchrum KT1b strains isolation_sourced from the surface of a dry-aged beef.</title>
        <authorList>
            <person name="Toyotome T."/>
            <person name="Hosono M."/>
            <person name="Torimaru M."/>
            <person name="Fukuda K."/>
            <person name="Mikami N."/>
        </authorList>
    </citation>
    <scope>NUCLEOTIDE SEQUENCE [LARGE SCALE GENOMIC DNA]</scope>
    <source>
        <strain evidence="1 2">KT1b</strain>
    </source>
</reference>
<proteinExistence type="predicted"/>
<evidence type="ECO:0000313" key="1">
    <source>
        <dbReference type="EMBL" id="GAA5805661.1"/>
    </source>
</evidence>
<name>A0ABP9YFC5_9FUNG</name>
<organism evidence="1 2">
    <name type="scientific">Helicostylum pulchrum</name>
    <dbReference type="NCBI Taxonomy" id="562976"/>
    <lineage>
        <taxon>Eukaryota</taxon>
        <taxon>Fungi</taxon>
        <taxon>Fungi incertae sedis</taxon>
        <taxon>Mucoromycota</taxon>
        <taxon>Mucoromycotina</taxon>
        <taxon>Mucoromycetes</taxon>
        <taxon>Mucorales</taxon>
        <taxon>Mucorineae</taxon>
        <taxon>Mucoraceae</taxon>
        <taxon>Helicostylum</taxon>
    </lineage>
</organism>
<comment type="caution">
    <text evidence="1">The sequence shown here is derived from an EMBL/GenBank/DDBJ whole genome shotgun (WGS) entry which is preliminary data.</text>
</comment>
<sequence length="91" mass="10410">MASEEQRKKTTYKLLDEQEFRRFSNIYGNTTINGEITKCRGVGSDERFITTIQCDTTSNECPQGIQVYHLCRETCGTSSSKQIKYIVSITK</sequence>
<evidence type="ECO:0000313" key="2">
    <source>
        <dbReference type="Proteomes" id="UP001476247"/>
    </source>
</evidence>
<keyword evidence="2" id="KW-1185">Reference proteome</keyword>